<accession>A0A0C9SKT0</accession>
<dbReference type="AlphaFoldDB" id="A0A0C9SKT0"/>
<dbReference type="Pfam" id="PF22485">
    <property type="entry name" value="DUF6987"/>
    <property type="match status" value="1"/>
</dbReference>
<feature type="region of interest" description="Disordered" evidence="1">
    <location>
        <begin position="1"/>
        <end position="30"/>
    </location>
</feature>
<protein>
    <recommendedName>
        <fullName evidence="2">DUF6987 domain-containing protein</fullName>
    </recommendedName>
</protein>
<dbReference type="InterPro" id="IPR054256">
    <property type="entry name" value="DUF6987"/>
</dbReference>
<dbReference type="OrthoDB" id="3937590at2759"/>
<gene>
    <name evidence="3" type="ORF">PLICRDRAFT_46129</name>
</gene>
<organism evidence="3 4">
    <name type="scientific">Plicaturopsis crispa FD-325 SS-3</name>
    <dbReference type="NCBI Taxonomy" id="944288"/>
    <lineage>
        <taxon>Eukaryota</taxon>
        <taxon>Fungi</taxon>
        <taxon>Dikarya</taxon>
        <taxon>Basidiomycota</taxon>
        <taxon>Agaricomycotina</taxon>
        <taxon>Agaricomycetes</taxon>
        <taxon>Agaricomycetidae</taxon>
        <taxon>Amylocorticiales</taxon>
        <taxon>Amylocorticiaceae</taxon>
        <taxon>Plicatura</taxon>
        <taxon>Plicaturopsis crispa</taxon>
    </lineage>
</organism>
<evidence type="ECO:0000313" key="4">
    <source>
        <dbReference type="Proteomes" id="UP000053263"/>
    </source>
</evidence>
<feature type="compositionally biased region" description="Low complexity" evidence="1">
    <location>
        <begin position="1"/>
        <end position="14"/>
    </location>
</feature>
<sequence length="227" mass="24985">MSEVDQQQQPSLEQLEQENPEEAQKVKEQAELADRLSHLIDTALERLDPMLKMIRKHIETEDAKNEDDRDEEGLVNSVRPLLEEATKVLNETQGAIKGADPDGKIAEQAKRNQHDHKATPEEQRLAESLKKLTEEVVGTIDWAKDKLQGMPHANKDLGPLFDAFSQPLFQIISGIGLLLNGVLELLGNLLDGIGLGGLLRGVLSAVGLDKILKGVGLGKWISKGDKK</sequence>
<dbReference type="PANTHER" id="PTHR39461:SF1">
    <property type="entry name" value="LEA DOMAIN PROTEIN (AFU_ORTHOLOGUE AFUA_8G04920)"/>
    <property type="match status" value="1"/>
</dbReference>
<dbReference type="EMBL" id="KN832571">
    <property type="protein sequence ID" value="KII84271.1"/>
    <property type="molecule type" value="Genomic_DNA"/>
</dbReference>
<reference evidence="3 4" key="1">
    <citation type="submission" date="2014-06" db="EMBL/GenBank/DDBJ databases">
        <title>Evolutionary Origins and Diversification of the Mycorrhizal Mutualists.</title>
        <authorList>
            <consortium name="DOE Joint Genome Institute"/>
            <consortium name="Mycorrhizal Genomics Consortium"/>
            <person name="Kohler A."/>
            <person name="Kuo A."/>
            <person name="Nagy L.G."/>
            <person name="Floudas D."/>
            <person name="Copeland A."/>
            <person name="Barry K.W."/>
            <person name="Cichocki N."/>
            <person name="Veneault-Fourrey C."/>
            <person name="LaButti K."/>
            <person name="Lindquist E.A."/>
            <person name="Lipzen A."/>
            <person name="Lundell T."/>
            <person name="Morin E."/>
            <person name="Murat C."/>
            <person name="Riley R."/>
            <person name="Ohm R."/>
            <person name="Sun H."/>
            <person name="Tunlid A."/>
            <person name="Henrissat B."/>
            <person name="Grigoriev I.V."/>
            <person name="Hibbett D.S."/>
            <person name="Martin F."/>
        </authorList>
    </citation>
    <scope>NUCLEOTIDE SEQUENCE [LARGE SCALE GENOMIC DNA]</scope>
    <source>
        <strain evidence="3 4">FD-325 SS-3</strain>
    </source>
</reference>
<name>A0A0C9SKT0_PLICR</name>
<keyword evidence="4" id="KW-1185">Reference proteome</keyword>
<dbReference type="HOGENOM" id="CLU_085110_1_0_1"/>
<feature type="domain" description="DUF6987" evidence="2">
    <location>
        <begin position="21"/>
        <end position="219"/>
    </location>
</feature>
<proteinExistence type="predicted"/>
<evidence type="ECO:0000256" key="1">
    <source>
        <dbReference type="SAM" id="MobiDB-lite"/>
    </source>
</evidence>
<evidence type="ECO:0000259" key="2">
    <source>
        <dbReference type="Pfam" id="PF22485"/>
    </source>
</evidence>
<dbReference type="PANTHER" id="PTHR39461">
    <property type="entry name" value="LEA DOMAIN PROTEIN (AFU_ORTHOLOGUE AFUA_8G04920)"/>
    <property type="match status" value="1"/>
</dbReference>
<dbReference type="Proteomes" id="UP000053263">
    <property type="component" value="Unassembled WGS sequence"/>
</dbReference>
<evidence type="ECO:0000313" key="3">
    <source>
        <dbReference type="EMBL" id="KII84271.1"/>
    </source>
</evidence>